<dbReference type="AlphaFoldDB" id="A0A1G6HLT4"/>
<evidence type="ECO:0000256" key="3">
    <source>
        <dbReference type="RuleBase" id="RU003476"/>
    </source>
</evidence>
<dbReference type="Pfam" id="PF00293">
    <property type="entry name" value="NUDIX"/>
    <property type="match status" value="1"/>
</dbReference>
<accession>A0A1G6HLT4</accession>
<evidence type="ECO:0000256" key="2">
    <source>
        <dbReference type="ARBA" id="ARBA00022801"/>
    </source>
</evidence>
<dbReference type="PROSITE" id="PS00893">
    <property type="entry name" value="NUDIX_BOX"/>
    <property type="match status" value="1"/>
</dbReference>
<comment type="cofactor">
    <cofactor evidence="1">
        <name>Mg(2+)</name>
        <dbReference type="ChEBI" id="CHEBI:18420"/>
    </cofactor>
</comment>
<evidence type="ECO:0000259" key="4">
    <source>
        <dbReference type="PROSITE" id="PS51462"/>
    </source>
</evidence>
<dbReference type="PANTHER" id="PTHR43046">
    <property type="entry name" value="GDP-MANNOSE MANNOSYL HYDROLASE"/>
    <property type="match status" value="1"/>
</dbReference>
<dbReference type="GO" id="GO:0016787">
    <property type="term" value="F:hydrolase activity"/>
    <property type="evidence" value="ECO:0007669"/>
    <property type="project" value="UniProtKB-KW"/>
</dbReference>
<dbReference type="Gene3D" id="3.90.79.10">
    <property type="entry name" value="Nucleoside Triphosphate Pyrophosphohydrolase"/>
    <property type="match status" value="1"/>
</dbReference>
<gene>
    <name evidence="5" type="ORF">SAMN05421737_10449</name>
</gene>
<feature type="domain" description="Nudix hydrolase" evidence="4">
    <location>
        <begin position="15"/>
        <end position="147"/>
    </location>
</feature>
<organism evidence="5 6">
    <name type="scientific">Shouchella lonarensis</name>
    <dbReference type="NCBI Taxonomy" id="1464122"/>
    <lineage>
        <taxon>Bacteria</taxon>
        <taxon>Bacillati</taxon>
        <taxon>Bacillota</taxon>
        <taxon>Bacilli</taxon>
        <taxon>Bacillales</taxon>
        <taxon>Bacillaceae</taxon>
        <taxon>Shouchella</taxon>
    </lineage>
</organism>
<sequence length="152" mass="17138">MNYIKWLRNKVGTEKVFLNFASGCIRNDRGEILLQRRSDKKTWGFPGGAIELGESAEEAVIREIKEETGLDVRVHALIGVYTKYDDHYPSGDKAQTIMIFFDLNIIGGNLCTNSPETLELQFFAPDSAPPLVNKQHEDALLDVNGHLRGVYR</sequence>
<dbReference type="EMBL" id="FMYM01000004">
    <property type="protein sequence ID" value="SDB94845.1"/>
    <property type="molecule type" value="Genomic_DNA"/>
</dbReference>
<name>A0A1G6HLT4_9BACI</name>
<dbReference type="PRINTS" id="PR00502">
    <property type="entry name" value="NUDIXFAMILY"/>
</dbReference>
<evidence type="ECO:0000313" key="6">
    <source>
        <dbReference type="Proteomes" id="UP000242662"/>
    </source>
</evidence>
<dbReference type="InterPro" id="IPR020476">
    <property type="entry name" value="Nudix_hydrolase"/>
</dbReference>
<dbReference type="PROSITE" id="PS51462">
    <property type="entry name" value="NUDIX"/>
    <property type="match status" value="1"/>
</dbReference>
<evidence type="ECO:0000256" key="1">
    <source>
        <dbReference type="ARBA" id="ARBA00001946"/>
    </source>
</evidence>
<dbReference type="RefSeq" id="WP_090775182.1">
    <property type="nucleotide sequence ID" value="NZ_FMYM01000004.1"/>
</dbReference>
<evidence type="ECO:0000313" key="5">
    <source>
        <dbReference type="EMBL" id="SDB94845.1"/>
    </source>
</evidence>
<reference evidence="6" key="1">
    <citation type="submission" date="2016-09" db="EMBL/GenBank/DDBJ databases">
        <authorList>
            <person name="Varghese N."/>
            <person name="Submissions S."/>
        </authorList>
    </citation>
    <scope>NUCLEOTIDE SEQUENCE [LARGE SCALE GENOMIC DNA]</scope>
    <source>
        <strain evidence="6">25nlg</strain>
    </source>
</reference>
<dbReference type="CDD" id="cd04677">
    <property type="entry name" value="NUDIX_Hydrolase"/>
    <property type="match status" value="1"/>
</dbReference>
<dbReference type="InterPro" id="IPR000086">
    <property type="entry name" value="NUDIX_hydrolase_dom"/>
</dbReference>
<keyword evidence="6" id="KW-1185">Reference proteome</keyword>
<dbReference type="OrthoDB" id="9787476at2"/>
<dbReference type="SUPFAM" id="SSF55811">
    <property type="entry name" value="Nudix"/>
    <property type="match status" value="1"/>
</dbReference>
<dbReference type="PANTHER" id="PTHR43046:SF2">
    <property type="entry name" value="8-OXO-DGTP DIPHOSPHATASE-RELATED"/>
    <property type="match status" value="1"/>
</dbReference>
<proteinExistence type="inferred from homology"/>
<dbReference type="Proteomes" id="UP000242662">
    <property type="component" value="Unassembled WGS sequence"/>
</dbReference>
<protein>
    <submittedName>
        <fullName evidence="5">Mutator mutT protein</fullName>
    </submittedName>
</protein>
<dbReference type="InterPro" id="IPR015797">
    <property type="entry name" value="NUDIX_hydrolase-like_dom_sf"/>
</dbReference>
<comment type="similarity">
    <text evidence="3">Belongs to the Nudix hydrolase family.</text>
</comment>
<dbReference type="InterPro" id="IPR020084">
    <property type="entry name" value="NUDIX_hydrolase_CS"/>
</dbReference>
<dbReference type="STRING" id="1464122.SAMN05421737_10449"/>
<keyword evidence="2 3" id="KW-0378">Hydrolase</keyword>